<evidence type="ECO:0000313" key="3">
    <source>
        <dbReference type="Proteomes" id="UP001221757"/>
    </source>
</evidence>
<feature type="region of interest" description="Disordered" evidence="1">
    <location>
        <begin position="64"/>
        <end position="90"/>
    </location>
</feature>
<feature type="compositionally biased region" description="Basic and acidic residues" evidence="1">
    <location>
        <begin position="78"/>
        <end position="90"/>
    </location>
</feature>
<keyword evidence="3" id="KW-1185">Reference proteome</keyword>
<dbReference type="Proteomes" id="UP001221757">
    <property type="component" value="Unassembled WGS sequence"/>
</dbReference>
<dbReference type="EMBL" id="JARKIE010000362">
    <property type="protein sequence ID" value="KAJ7649611.1"/>
    <property type="molecule type" value="Genomic_DNA"/>
</dbReference>
<dbReference type="AlphaFoldDB" id="A0AAD7CIA7"/>
<reference evidence="2" key="1">
    <citation type="submission" date="2023-03" db="EMBL/GenBank/DDBJ databases">
        <title>Massive genome expansion in bonnet fungi (Mycena s.s.) driven by repeated elements and novel gene families across ecological guilds.</title>
        <authorList>
            <consortium name="Lawrence Berkeley National Laboratory"/>
            <person name="Harder C.B."/>
            <person name="Miyauchi S."/>
            <person name="Viragh M."/>
            <person name="Kuo A."/>
            <person name="Thoen E."/>
            <person name="Andreopoulos B."/>
            <person name="Lu D."/>
            <person name="Skrede I."/>
            <person name="Drula E."/>
            <person name="Henrissat B."/>
            <person name="Morin E."/>
            <person name="Kohler A."/>
            <person name="Barry K."/>
            <person name="LaButti K."/>
            <person name="Morin E."/>
            <person name="Salamov A."/>
            <person name="Lipzen A."/>
            <person name="Mereny Z."/>
            <person name="Hegedus B."/>
            <person name="Baldrian P."/>
            <person name="Stursova M."/>
            <person name="Weitz H."/>
            <person name="Taylor A."/>
            <person name="Grigoriev I.V."/>
            <person name="Nagy L.G."/>
            <person name="Martin F."/>
            <person name="Kauserud H."/>
        </authorList>
    </citation>
    <scope>NUCLEOTIDE SEQUENCE</scope>
    <source>
        <strain evidence="2">CBHHK067</strain>
    </source>
</reference>
<evidence type="ECO:0000313" key="2">
    <source>
        <dbReference type="EMBL" id="KAJ7649611.1"/>
    </source>
</evidence>
<comment type="caution">
    <text evidence="2">The sequence shown here is derived from an EMBL/GenBank/DDBJ whole genome shotgun (WGS) entry which is preliminary data.</text>
</comment>
<gene>
    <name evidence="2" type="ORF">B0H17DRAFT_1147695</name>
</gene>
<organism evidence="2 3">
    <name type="scientific">Mycena rosella</name>
    <name type="common">Pink bonnet</name>
    <name type="synonym">Agaricus rosellus</name>
    <dbReference type="NCBI Taxonomy" id="1033263"/>
    <lineage>
        <taxon>Eukaryota</taxon>
        <taxon>Fungi</taxon>
        <taxon>Dikarya</taxon>
        <taxon>Basidiomycota</taxon>
        <taxon>Agaricomycotina</taxon>
        <taxon>Agaricomycetes</taxon>
        <taxon>Agaricomycetidae</taxon>
        <taxon>Agaricales</taxon>
        <taxon>Marasmiineae</taxon>
        <taxon>Mycenaceae</taxon>
        <taxon>Mycena</taxon>
    </lineage>
</organism>
<accession>A0AAD7CIA7</accession>
<sequence>MIPPHFPGCVPPDGSSFDSVLWHFNYTSGVYYSRLHRPEGRLGLRADPTPGTAVVSTGIERANPSRRRPVMGSGKICTGRDRRQDGRRRVDGIPENLLHRIASKTEALLDHHQNSDDIRLETCPSEGNAPEKRRQSLKMGISNFDKIIDSHQGSSGCQGRGGRGYENLRRPERRSPRNAMYAGSADDELLMDAPRCLSAFRTILPDKYRFAAR</sequence>
<feature type="compositionally biased region" description="Basic and acidic residues" evidence="1">
    <location>
        <begin position="166"/>
        <end position="175"/>
    </location>
</feature>
<protein>
    <submittedName>
        <fullName evidence="2">Uncharacterized protein</fullName>
    </submittedName>
</protein>
<feature type="region of interest" description="Disordered" evidence="1">
    <location>
        <begin position="148"/>
        <end position="179"/>
    </location>
</feature>
<evidence type="ECO:0000256" key="1">
    <source>
        <dbReference type="SAM" id="MobiDB-lite"/>
    </source>
</evidence>
<proteinExistence type="predicted"/>
<name>A0AAD7CIA7_MYCRO</name>